<evidence type="ECO:0000313" key="16">
    <source>
        <dbReference type="Proteomes" id="UP000183299"/>
    </source>
</evidence>
<dbReference type="InterPro" id="IPR006058">
    <property type="entry name" value="2Fe2S_fd_BS"/>
</dbReference>
<keyword evidence="16" id="KW-1185">Reference proteome</keyword>
<dbReference type="PANTHER" id="PTHR11921">
    <property type="entry name" value="SUCCINATE DEHYDROGENASE IRON-SULFUR PROTEIN"/>
    <property type="match status" value="1"/>
</dbReference>
<evidence type="ECO:0000256" key="12">
    <source>
        <dbReference type="RuleBase" id="RU361237"/>
    </source>
</evidence>
<dbReference type="SUPFAM" id="SSF54292">
    <property type="entry name" value="2Fe-2S ferredoxin-like"/>
    <property type="match status" value="1"/>
</dbReference>
<keyword evidence="10 12" id="KW-0408">Iron</keyword>
<keyword evidence="9" id="KW-0560">Oxidoreductase</keyword>
<evidence type="ECO:0000256" key="2">
    <source>
        <dbReference type="ARBA" id="ARBA00009433"/>
    </source>
</evidence>
<reference evidence="15 16" key="1">
    <citation type="submission" date="2016-10" db="EMBL/GenBank/DDBJ databases">
        <authorList>
            <person name="de Groot N.N."/>
        </authorList>
    </citation>
    <scope>NUCLEOTIDE SEQUENCE [LARGE SCALE GENOMIC DNA]</scope>
    <source>
        <strain evidence="15 16">CGMCC 1.8891</strain>
    </source>
</reference>
<evidence type="ECO:0000256" key="6">
    <source>
        <dbReference type="ARBA" id="ARBA00022485"/>
    </source>
</evidence>
<dbReference type="GO" id="GO:0051539">
    <property type="term" value="F:4 iron, 4 sulfur cluster binding"/>
    <property type="evidence" value="ECO:0007669"/>
    <property type="project" value="UniProtKB-KW"/>
</dbReference>
<evidence type="ECO:0000256" key="9">
    <source>
        <dbReference type="ARBA" id="ARBA00023002"/>
    </source>
</evidence>
<name>A0A1I3QYA5_9RHOB</name>
<dbReference type="GO" id="GO:0051538">
    <property type="term" value="F:3 iron, 4 sulfur cluster binding"/>
    <property type="evidence" value="ECO:0007669"/>
    <property type="project" value="UniProtKB-KW"/>
</dbReference>
<sequence length="258" mass="28542">MYFHNPLKNDRCAVSEEDILEVSVWRGTGDTGEYETFQVPARESQTVLDVVTWIQQQIDPSLSYRYACRVGMCGSCAMMVNGEPRWTCRTHVKKVTRDGALQIGPLRNLPTIKDLAADMDPFFDKWIAAGGVHTPSRSRAEPIAEVSPEDPGRVEANKGIECINCSVCYAACDTVANTPDYLGPAALQRAWTLYNDSKVEDRQAVLDAVSKNNGCHNCHTQGSCTQYCPNELDPLSAIAGLKRASAKSFLFKSKEDRQ</sequence>
<dbReference type="PROSITE" id="PS51085">
    <property type="entry name" value="2FE2S_FER_2"/>
    <property type="match status" value="1"/>
</dbReference>
<dbReference type="EMBL" id="FORY01000004">
    <property type="protein sequence ID" value="SFJ39144.1"/>
    <property type="molecule type" value="Genomic_DNA"/>
</dbReference>
<dbReference type="OrthoDB" id="9804391at2"/>
<feature type="domain" description="2Fe-2S ferredoxin-type" evidence="13">
    <location>
        <begin position="20"/>
        <end position="107"/>
    </location>
</feature>
<comment type="similarity">
    <text evidence="2 12">Belongs to the succinate dehydrogenase/fumarate reductase iron-sulfur protein family.</text>
</comment>
<dbReference type="InterPro" id="IPR050573">
    <property type="entry name" value="SDH/FRD_Iron-Sulfur"/>
</dbReference>
<evidence type="ECO:0000256" key="7">
    <source>
        <dbReference type="ARBA" id="ARBA00022714"/>
    </source>
</evidence>
<dbReference type="CDD" id="cd00207">
    <property type="entry name" value="fer2"/>
    <property type="match status" value="1"/>
</dbReference>
<dbReference type="EC" id="1.3.5.1" evidence="4 12"/>
<keyword evidence="8 12" id="KW-0479">Metal-binding</keyword>
<dbReference type="InterPro" id="IPR017896">
    <property type="entry name" value="4Fe4S_Fe-S-bd"/>
</dbReference>
<comment type="cofactor">
    <cofactor evidence="12">
        <name>[2Fe-2S] cluster</name>
        <dbReference type="ChEBI" id="CHEBI:190135"/>
    </cofactor>
    <text evidence="12">Binds 1 [2Fe-2S] cluster.</text>
</comment>
<evidence type="ECO:0000256" key="3">
    <source>
        <dbReference type="ARBA" id="ARBA00011294"/>
    </source>
</evidence>
<dbReference type="InterPro" id="IPR012675">
    <property type="entry name" value="Beta-grasp_dom_sf"/>
</dbReference>
<evidence type="ECO:0000256" key="5">
    <source>
        <dbReference type="ARBA" id="ARBA00022131"/>
    </source>
</evidence>
<dbReference type="InterPro" id="IPR025192">
    <property type="entry name" value="Succ_DH/fum_Rdtase_N"/>
</dbReference>
<comment type="pathway">
    <text evidence="1">Carbohydrate metabolism; tricarboxylic acid cycle; fumarate from succinate (bacterial route): step 1/1.</text>
</comment>
<dbReference type="GO" id="GO:0046872">
    <property type="term" value="F:metal ion binding"/>
    <property type="evidence" value="ECO:0007669"/>
    <property type="project" value="UniProtKB-KW"/>
</dbReference>
<keyword evidence="6 12" id="KW-0004">4Fe-4S</keyword>
<comment type="subunit">
    <text evidence="3">Part of an enzyme complex containing four subunits: a flavoprotein, an iron-sulfur, cytochrome b-556, and a hydrophobic anchor protein.</text>
</comment>
<dbReference type="PANTHER" id="PTHR11921:SF29">
    <property type="entry name" value="SUCCINATE DEHYDROGENASE [UBIQUINONE] IRON-SULFUR SUBUNIT, MITOCHONDRIAL"/>
    <property type="match status" value="1"/>
</dbReference>
<dbReference type="Pfam" id="PF13534">
    <property type="entry name" value="Fer4_17"/>
    <property type="match status" value="1"/>
</dbReference>
<dbReference type="Proteomes" id="UP000183299">
    <property type="component" value="Unassembled WGS sequence"/>
</dbReference>
<dbReference type="GO" id="GO:0008177">
    <property type="term" value="F:succinate dehydrogenase (quinone) activity"/>
    <property type="evidence" value="ECO:0007669"/>
    <property type="project" value="UniProtKB-EC"/>
</dbReference>
<evidence type="ECO:0000256" key="8">
    <source>
        <dbReference type="ARBA" id="ARBA00022723"/>
    </source>
</evidence>
<evidence type="ECO:0000256" key="4">
    <source>
        <dbReference type="ARBA" id="ARBA00012792"/>
    </source>
</evidence>
<keyword evidence="12" id="KW-0003">3Fe-4S</keyword>
<comment type="cofactor">
    <cofactor evidence="12">
        <name>[4Fe-4S] cluster</name>
        <dbReference type="ChEBI" id="CHEBI:49883"/>
    </cofactor>
    <text evidence="12">Binds 1 [4Fe-4S] cluster.</text>
</comment>
<dbReference type="InterPro" id="IPR009051">
    <property type="entry name" value="Helical_ferredxn"/>
</dbReference>
<dbReference type="STRING" id="576117.SAMN04488138_104185"/>
<feature type="domain" description="4Fe-4S ferredoxin-type" evidence="14">
    <location>
        <begin position="152"/>
        <end position="182"/>
    </location>
</feature>
<accession>A0A1I3QYA5</accession>
<dbReference type="GO" id="GO:0022904">
    <property type="term" value="P:respiratory electron transport chain"/>
    <property type="evidence" value="ECO:0007669"/>
    <property type="project" value="TreeGrafter"/>
</dbReference>
<comment type="catalytic activity">
    <reaction evidence="12">
        <text>a quinone + succinate = fumarate + a quinol</text>
        <dbReference type="Rhea" id="RHEA:40523"/>
        <dbReference type="ChEBI" id="CHEBI:24646"/>
        <dbReference type="ChEBI" id="CHEBI:29806"/>
        <dbReference type="ChEBI" id="CHEBI:30031"/>
        <dbReference type="ChEBI" id="CHEBI:132124"/>
        <dbReference type="EC" id="1.3.5.1"/>
    </reaction>
</comment>
<dbReference type="Pfam" id="PF13085">
    <property type="entry name" value="Fer2_3"/>
    <property type="match status" value="1"/>
</dbReference>
<keyword evidence="11 12" id="KW-0411">Iron-sulfur</keyword>
<proteinExistence type="inferred from homology"/>
<dbReference type="InterPro" id="IPR004489">
    <property type="entry name" value="Succ_DH/fum_Rdtase_Fe-S"/>
</dbReference>
<evidence type="ECO:0000256" key="11">
    <source>
        <dbReference type="ARBA" id="ARBA00023014"/>
    </source>
</evidence>
<evidence type="ECO:0000259" key="13">
    <source>
        <dbReference type="PROSITE" id="PS51085"/>
    </source>
</evidence>
<protein>
    <recommendedName>
        <fullName evidence="5 12">Succinate dehydrogenase iron-sulfur subunit</fullName>
        <ecNumber evidence="4 12">1.3.5.1</ecNumber>
    </recommendedName>
</protein>
<evidence type="ECO:0000313" key="15">
    <source>
        <dbReference type="EMBL" id="SFJ39144.1"/>
    </source>
</evidence>
<keyword evidence="7 12" id="KW-0001">2Fe-2S</keyword>
<dbReference type="InterPro" id="IPR036010">
    <property type="entry name" value="2Fe-2S_ferredoxin-like_sf"/>
</dbReference>
<evidence type="ECO:0000259" key="14">
    <source>
        <dbReference type="PROSITE" id="PS51379"/>
    </source>
</evidence>
<gene>
    <name evidence="15" type="ORF">SAMN04488138_104185</name>
</gene>
<evidence type="ECO:0000256" key="10">
    <source>
        <dbReference type="ARBA" id="ARBA00023004"/>
    </source>
</evidence>
<organism evidence="15 16">
    <name type="scientific">Celeribacter halophilus</name>
    <dbReference type="NCBI Taxonomy" id="576117"/>
    <lineage>
        <taxon>Bacteria</taxon>
        <taxon>Pseudomonadati</taxon>
        <taxon>Pseudomonadota</taxon>
        <taxon>Alphaproteobacteria</taxon>
        <taxon>Rhodobacterales</taxon>
        <taxon>Roseobacteraceae</taxon>
        <taxon>Celeribacter</taxon>
    </lineage>
</organism>
<dbReference type="GO" id="GO:0051537">
    <property type="term" value="F:2 iron, 2 sulfur cluster binding"/>
    <property type="evidence" value="ECO:0007669"/>
    <property type="project" value="UniProtKB-KW"/>
</dbReference>
<dbReference type="PROSITE" id="PS00197">
    <property type="entry name" value="2FE2S_FER_1"/>
    <property type="match status" value="1"/>
</dbReference>
<dbReference type="AlphaFoldDB" id="A0A1I3QYA5"/>
<dbReference type="InterPro" id="IPR001041">
    <property type="entry name" value="2Fe-2S_ferredoxin-type"/>
</dbReference>
<dbReference type="UniPathway" id="UPA00223">
    <property type="reaction ID" value="UER01005"/>
</dbReference>
<dbReference type="Gene3D" id="3.10.20.30">
    <property type="match status" value="1"/>
</dbReference>
<comment type="cofactor">
    <cofactor evidence="12">
        <name>[3Fe-4S] cluster</name>
        <dbReference type="ChEBI" id="CHEBI:21137"/>
    </cofactor>
    <text evidence="12">Binds 1 [3Fe-4S] cluster.</text>
</comment>
<dbReference type="Gene3D" id="1.10.1060.10">
    <property type="entry name" value="Alpha-helical ferredoxin"/>
    <property type="match status" value="1"/>
</dbReference>
<evidence type="ECO:0000256" key="1">
    <source>
        <dbReference type="ARBA" id="ARBA00004894"/>
    </source>
</evidence>
<dbReference type="GO" id="GO:0009055">
    <property type="term" value="F:electron transfer activity"/>
    <property type="evidence" value="ECO:0007669"/>
    <property type="project" value="InterPro"/>
</dbReference>
<dbReference type="SUPFAM" id="SSF46548">
    <property type="entry name" value="alpha-helical ferredoxin"/>
    <property type="match status" value="1"/>
</dbReference>
<dbReference type="GO" id="GO:0006099">
    <property type="term" value="P:tricarboxylic acid cycle"/>
    <property type="evidence" value="ECO:0007669"/>
    <property type="project" value="UniProtKB-UniPathway"/>
</dbReference>
<dbReference type="PROSITE" id="PS51379">
    <property type="entry name" value="4FE4S_FER_2"/>
    <property type="match status" value="1"/>
</dbReference>
<dbReference type="NCBIfam" id="TIGR00384">
    <property type="entry name" value="dhsB"/>
    <property type="match status" value="1"/>
</dbReference>